<evidence type="ECO:0000256" key="2">
    <source>
        <dbReference type="ARBA" id="ARBA00022694"/>
    </source>
</evidence>
<evidence type="ECO:0000256" key="4">
    <source>
        <dbReference type="ARBA" id="ARBA00023004"/>
    </source>
</evidence>
<dbReference type="EMBL" id="OKRB01000111">
    <property type="protein sequence ID" value="SPE26108.1"/>
    <property type="molecule type" value="Genomic_DNA"/>
</dbReference>
<dbReference type="InterPro" id="IPR000905">
    <property type="entry name" value="Gcp-like_dom"/>
</dbReference>
<dbReference type="PRINTS" id="PR00789">
    <property type="entry name" value="OSIALOPTASE"/>
</dbReference>
<dbReference type="InterPro" id="IPR043129">
    <property type="entry name" value="ATPase_NBD"/>
</dbReference>
<keyword evidence="5 7" id="KW-0012">Acyltransferase</keyword>
<feature type="binding site" evidence="7">
    <location>
        <position position="272"/>
    </location>
    <ligand>
        <name>substrate</name>
    </ligand>
</feature>
<feature type="binding site" evidence="7">
    <location>
        <position position="438"/>
    </location>
    <ligand>
        <name>Fe cation</name>
        <dbReference type="ChEBI" id="CHEBI:24875"/>
    </ligand>
</feature>
<dbReference type="FunFam" id="3.30.420.40:FF:000012">
    <property type="entry name" value="tRNA N6-adenosine threonylcarbamoyltransferase"/>
    <property type="match status" value="1"/>
</dbReference>
<comment type="cofactor">
    <cofactor evidence="7">
        <name>Fe(2+)</name>
        <dbReference type="ChEBI" id="CHEBI:29033"/>
    </cofactor>
    <text evidence="7">Binds 1 Fe(2+) ion per subunit.</text>
</comment>
<feature type="binding site" evidence="7">
    <location>
        <position position="268"/>
    </location>
    <ligand>
        <name>substrate</name>
    </ligand>
</feature>
<comment type="catalytic activity">
    <reaction evidence="6 7">
        <text>L-threonylcarbamoyladenylate + adenosine(37) in tRNA = N(6)-L-threonylcarbamoyladenosine(37) in tRNA + AMP + H(+)</text>
        <dbReference type="Rhea" id="RHEA:37059"/>
        <dbReference type="Rhea" id="RHEA-COMP:10162"/>
        <dbReference type="Rhea" id="RHEA-COMP:10163"/>
        <dbReference type="ChEBI" id="CHEBI:15378"/>
        <dbReference type="ChEBI" id="CHEBI:73682"/>
        <dbReference type="ChEBI" id="CHEBI:74411"/>
        <dbReference type="ChEBI" id="CHEBI:74418"/>
        <dbReference type="ChEBI" id="CHEBI:456215"/>
        <dbReference type="EC" id="2.3.1.234"/>
    </reaction>
</comment>
<keyword evidence="7" id="KW-0963">Cytoplasm</keyword>
<comment type="function">
    <text evidence="7">Required for the formation of a threonylcarbamoyl group on adenosine at position 37 (t(6)A37) in tRNAs that read codons beginning with adenine. Is involved in the transfer of the threonylcarbamoyl moiety of threonylcarbamoyl-AMP (TC-AMP) to the N6 group of A37, together with TsaE and TsaB. TsaD likely plays a direct catalytic role in this reaction.</text>
</comment>
<keyword evidence="3 7" id="KW-0479">Metal-binding</keyword>
<proteinExistence type="inferred from homology"/>
<dbReference type="PANTHER" id="PTHR11735">
    <property type="entry name" value="TRNA N6-ADENOSINE THREONYLCARBAMOYLTRANSFERASE"/>
    <property type="match status" value="1"/>
</dbReference>
<evidence type="ECO:0000256" key="7">
    <source>
        <dbReference type="HAMAP-Rule" id="MF_01445"/>
    </source>
</evidence>
<dbReference type="SUPFAM" id="SSF53067">
    <property type="entry name" value="Actin-like ATPase domain"/>
    <property type="match status" value="2"/>
</dbReference>
<evidence type="ECO:0000256" key="3">
    <source>
        <dbReference type="ARBA" id="ARBA00022723"/>
    </source>
</evidence>
<sequence>MPGSGLILGIETSCDETAAAIVERGERTVSSVVASQIATHARYGGVVPELASREHLRAIVPVVRATLAEANLTFADLDAIAVTSGPGLAGALLVGITYAKALAFANHLPLIAVNHLEGHIHAVLLNERELKKHEVAPSKPAVAPLKPGGVPSKLVVAPSFSESASANSERVGNVSGHDLPGPPATGLRRWGGLSRAEHATKGERALAPERDANPALALVVSGGHTHLYLARPTNGAWTYKLIGRTVDDAAGEAFDKVAKLLGLGYPGGPWIDALAGFGNPQAVPFSFAQIKTKAHLGGKAPRTKAAKTAPIARLDPHLLFSFSGIKTAVLRYVELHGLRAEARERVSLVLENFHLPQTREQALALCPQATLDLIASFQHAVVGDLMKKTFAAAASLHAARIFVTGGVAANRELRERFTAEAARRGLHIAFPTLALSTDNAAMIAAAAWPRLLAADFAPTELSADSSLTLG</sequence>
<evidence type="ECO:0000259" key="8">
    <source>
        <dbReference type="Pfam" id="PF00814"/>
    </source>
</evidence>
<dbReference type="GO" id="GO:0061711">
    <property type="term" value="F:tRNA N(6)-L-threonylcarbamoyladenine synthase activity"/>
    <property type="evidence" value="ECO:0007669"/>
    <property type="project" value="UniProtKB-EC"/>
</dbReference>
<dbReference type="PANTHER" id="PTHR11735:SF6">
    <property type="entry name" value="TRNA N6-ADENOSINE THREONYLCARBAMOYLTRANSFERASE, MITOCHONDRIAL"/>
    <property type="match status" value="1"/>
</dbReference>
<dbReference type="GO" id="GO:0005506">
    <property type="term" value="F:iron ion binding"/>
    <property type="evidence" value="ECO:0007669"/>
    <property type="project" value="UniProtKB-UniRule"/>
</dbReference>
<reference evidence="10" key="1">
    <citation type="submission" date="2018-02" db="EMBL/GenBank/DDBJ databases">
        <authorList>
            <person name="Hausmann B."/>
        </authorList>
    </citation>
    <scope>NUCLEOTIDE SEQUENCE [LARGE SCALE GENOMIC DNA]</scope>
    <source>
        <strain evidence="10">Peat soil MAG SbA5</strain>
    </source>
</reference>
<evidence type="ECO:0000313" key="9">
    <source>
        <dbReference type="EMBL" id="SPE26108.1"/>
    </source>
</evidence>
<feature type="binding site" evidence="7">
    <location>
        <position position="410"/>
    </location>
    <ligand>
        <name>substrate</name>
    </ligand>
</feature>
<keyword evidence="2 7" id="KW-0819">tRNA processing</keyword>
<dbReference type="Gene3D" id="3.30.420.40">
    <property type="match status" value="3"/>
</dbReference>
<keyword evidence="1 7" id="KW-0808">Transferase</keyword>
<accession>A0A2N9LS83</accession>
<feature type="domain" description="Gcp-like" evidence="8">
    <location>
        <begin position="209"/>
        <end position="444"/>
    </location>
</feature>
<dbReference type="InterPro" id="IPR022450">
    <property type="entry name" value="TsaD"/>
</dbReference>
<dbReference type="AlphaFoldDB" id="A0A2N9LS83"/>
<feature type="binding site" evidence="7">
    <location>
        <position position="119"/>
    </location>
    <ligand>
        <name>Fe cation</name>
        <dbReference type="ChEBI" id="CHEBI:24875"/>
    </ligand>
</feature>
<comment type="subcellular location">
    <subcellularLocation>
        <location evidence="7">Cytoplasm</location>
    </subcellularLocation>
</comment>
<comment type="similarity">
    <text evidence="7">Belongs to the KAE1 / TsaD family.</text>
</comment>
<organism evidence="9 10">
    <name type="scientific">Candidatus Sulfuritelmatomonas gaucii</name>
    <dbReference type="NCBI Taxonomy" id="2043161"/>
    <lineage>
        <taxon>Bacteria</taxon>
        <taxon>Pseudomonadati</taxon>
        <taxon>Acidobacteriota</taxon>
        <taxon>Terriglobia</taxon>
        <taxon>Terriglobales</taxon>
        <taxon>Acidobacteriaceae</taxon>
        <taxon>Candidatus Sulfuritelmatomonas</taxon>
    </lineage>
</organism>
<evidence type="ECO:0000256" key="5">
    <source>
        <dbReference type="ARBA" id="ARBA00023315"/>
    </source>
</evidence>
<feature type="binding site" evidence="7">
    <location>
        <begin position="219"/>
        <end position="223"/>
    </location>
    <ligand>
        <name>substrate</name>
    </ligand>
</feature>
<dbReference type="Proteomes" id="UP000239735">
    <property type="component" value="Unassembled WGS sequence"/>
</dbReference>
<gene>
    <name evidence="7 9" type="primary">tsaD</name>
    <name evidence="9" type="ORF">SBA5_520004</name>
</gene>
<dbReference type="Pfam" id="PF00814">
    <property type="entry name" value="TsaD"/>
    <property type="match status" value="2"/>
</dbReference>
<name>A0A2N9LS83_9BACT</name>
<dbReference type="GO" id="GO:0005737">
    <property type="term" value="C:cytoplasm"/>
    <property type="evidence" value="ECO:0007669"/>
    <property type="project" value="UniProtKB-SubCell"/>
</dbReference>
<feature type="binding site" evidence="7">
    <location>
        <position position="115"/>
    </location>
    <ligand>
        <name>Fe cation</name>
        <dbReference type="ChEBI" id="CHEBI:24875"/>
    </ligand>
</feature>
<feature type="domain" description="Gcp-like" evidence="8">
    <location>
        <begin position="28"/>
        <end position="129"/>
    </location>
</feature>
<evidence type="ECO:0000256" key="1">
    <source>
        <dbReference type="ARBA" id="ARBA00022679"/>
    </source>
</evidence>
<protein>
    <recommendedName>
        <fullName evidence="7">tRNA N6-adenosine threonylcarbamoyltransferase</fullName>
        <ecNumber evidence="7">2.3.1.234</ecNumber>
    </recommendedName>
    <alternativeName>
        <fullName evidence="7">N6-L-threonylcarbamoyladenine synthase</fullName>
        <shortName evidence="7">t(6)A synthase</shortName>
    </alternativeName>
    <alternativeName>
        <fullName evidence="7">t(6)A37 threonylcarbamoyladenosine biosynthesis protein TsaD</fullName>
    </alternativeName>
    <alternativeName>
        <fullName evidence="7">tRNA threonylcarbamoyladenosine biosynthesis protein TsaD</fullName>
    </alternativeName>
</protein>
<evidence type="ECO:0000256" key="6">
    <source>
        <dbReference type="ARBA" id="ARBA00048117"/>
    </source>
</evidence>
<dbReference type="InterPro" id="IPR017861">
    <property type="entry name" value="KAE1/TsaD"/>
</dbReference>
<feature type="binding site" evidence="7">
    <location>
        <position position="255"/>
    </location>
    <ligand>
        <name>substrate</name>
    </ligand>
</feature>
<evidence type="ECO:0000313" key="10">
    <source>
        <dbReference type="Proteomes" id="UP000239735"/>
    </source>
</evidence>
<dbReference type="EC" id="2.3.1.234" evidence="7"/>
<dbReference type="HAMAP" id="MF_01445">
    <property type="entry name" value="TsaD"/>
    <property type="match status" value="1"/>
</dbReference>
<keyword evidence="4 7" id="KW-0408">Iron</keyword>
<dbReference type="GO" id="GO:0002949">
    <property type="term" value="P:tRNA threonylcarbamoyladenosine modification"/>
    <property type="evidence" value="ECO:0007669"/>
    <property type="project" value="UniProtKB-UniRule"/>
</dbReference>